<keyword evidence="2" id="KW-0488">Methylation</keyword>
<dbReference type="SUPFAM" id="SSF55785">
    <property type="entry name" value="PYP-like sensor domain (PAS domain)"/>
    <property type="match status" value="2"/>
</dbReference>
<dbReference type="InterPro" id="IPR001610">
    <property type="entry name" value="PAC"/>
</dbReference>
<proteinExistence type="inferred from homology"/>
<comment type="caution">
    <text evidence="10">The sequence shown here is derived from an EMBL/GenBank/DDBJ whole genome shotgun (WGS) entry which is preliminary data.</text>
</comment>
<feature type="domain" description="PAS" evidence="7">
    <location>
        <begin position="49"/>
        <end position="96"/>
    </location>
</feature>
<feature type="domain" description="PAC" evidence="8">
    <location>
        <begin position="125"/>
        <end position="177"/>
    </location>
</feature>
<dbReference type="CDD" id="cd00130">
    <property type="entry name" value="PAS"/>
    <property type="match status" value="2"/>
</dbReference>
<feature type="domain" description="Methyl-accepting transducer" evidence="6">
    <location>
        <begin position="353"/>
        <end position="582"/>
    </location>
</feature>
<dbReference type="SMART" id="SM00283">
    <property type="entry name" value="MA"/>
    <property type="match status" value="1"/>
</dbReference>
<dbReference type="Gene3D" id="3.30.450.20">
    <property type="entry name" value="PAS domain"/>
    <property type="match status" value="2"/>
</dbReference>
<organism evidence="10 11">
    <name type="scientific">Stenotrophomonas rhizophila</name>
    <dbReference type="NCBI Taxonomy" id="216778"/>
    <lineage>
        <taxon>Bacteria</taxon>
        <taxon>Pseudomonadati</taxon>
        <taxon>Pseudomonadota</taxon>
        <taxon>Gammaproteobacteria</taxon>
        <taxon>Lysobacterales</taxon>
        <taxon>Lysobacteraceae</taxon>
        <taxon>Stenotrophomonas</taxon>
    </lineage>
</organism>
<evidence type="ECO:0000256" key="1">
    <source>
        <dbReference type="ARBA" id="ARBA00004370"/>
    </source>
</evidence>
<dbReference type="PROSITE" id="PS50112">
    <property type="entry name" value="PAS"/>
    <property type="match status" value="2"/>
</dbReference>
<evidence type="ECO:0000259" key="7">
    <source>
        <dbReference type="PROSITE" id="PS50112"/>
    </source>
</evidence>
<dbReference type="InterPro" id="IPR000700">
    <property type="entry name" value="PAS-assoc_C"/>
</dbReference>
<protein>
    <submittedName>
        <fullName evidence="10">Methyl-accepting chemotaxis sensory transducer with Pas/Pac sensor</fullName>
    </submittedName>
</protein>
<keyword evidence="3 5" id="KW-0807">Transducer</keyword>
<dbReference type="Gene3D" id="1.10.287.950">
    <property type="entry name" value="Methyl-accepting chemotaxis protein"/>
    <property type="match status" value="1"/>
</dbReference>
<dbReference type="EMBL" id="RCDC01000004">
    <property type="protein sequence ID" value="RLK56284.1"/>
    <property type="molecule type" value="Genomic_DNA"/>
</dbReference>
<evidence type="ECO:0000259" key="6">
    <source>
        <dbReference type="PROSITE" id="PS50111"/>
    </source>
</evidence>
<evidence type="ECO:0000256" key="3">
    <source>
        <dbReference type="ARBA" id="ARBA00023224"/>
    </source>
</evidence>
<evidence type="ECO:0000313" key="11">
    <source>
        <dbReference type="Proteomes" id="UP000274786"/>
    </source>
</evidence>
<dbReference type="InterPro" id="IPR004090">
    <property type="entry name" value="Chemotax_Me-accpt_rcpt"/>
</dbReference>
<evidence type="ECO:0000256" key="4">
    <source>
        <dbReference type="ARBA" id="ARBA00029447"/>
    </source>
</evidence>
<comment type="similarity">
    <text evidence="4">Belongs to the methyl-accepting chemotaxis (MCP) protein family.</text>
</comment>
<dbReference type="PROSITE" id="PS50111">
    <property type="entry name" value="CHEMOTAXIS_TRANSDUC_2"/>
    <property type="match status" value="1"/>
</dbReference>
<dbReference type="NCBIfam" id="TIGR00229">
    <property type="entry name" value="sensory_box"/>
    <property type="match status" value="2"/>
</dbReference>
<dbReference type="GO" id="GO:0004888">
    <property type="term" value="F:transmembrane signaling receptor activity"/>
    <property type="evidence" value="ECO:0007669"/>
    <property type="project" value="InterPro"/>
</dbReference>
<dbReference type="RefSeq" id="WP_310793639.1">
    <property type="nucleotide sequence ID" value="NZ_RCDC01000004.1"/>
</dbReference>
<dbReference type="Proteomes" id="UP000274786">
    <property type="component" value="Unassembled WGS sequence"/>
</dbReference>
<dbReference type="Pfam" id="PF08447">
    <property type="entry name" value="PAS_3"/>
    <property type="match status" value="2"/>
</dbReference>
<dbReference type="InterPro" id="IPR000014">
    <property type="entry name" value="PAS"/>
</dbReference>
<evidence type="ECO:0000256" key="2">
    <source>
        <dbReference type="ARBA" id="ARBA00022481"/>
    </source>
</evidence>
<dbReference type="PANTHER" id="PTHR43531">
    <property type="entry name" value="PROTEIN ICFG"/>
    <property type="match status" value="1"/>
</dbReference>
<dbReference type="FunFam" id="1.10.287.950:FF:000001">
    <property type="entry name" value="Methyl-accepting chemotaxis sensory transducer"/>
    <property type="match status" value="1"/>
</dbReference>
<evidence type="ECO:0000313" key="10">
    <source>
        <dbReference type="EMBL" id="RLK56284.1"/>
    </source>
</evidence>
<accession>A0A498CME9</accession>
<feature type="domain" description="T-SNARE coiled-coil homology" evidence="9">
    <location>
        <begin position="512"/>
        <end position="574"/>
    </location>
</feature>
<dbReference type="SMART" id="SM00091">
    <property type="entry name" value="PAS"/>
    <property type="match status" value="2"/>
</dbReference>
<dbReference type="PROSITE" id="PS50192">
    <property type="entry name" value="T_SNARE"/>
    <property type="match status" value="1"/>
</dbReference>
<dbReference type="SMART" id="SM00086">
    <property type="entry name" value="PAC"/>
    <property type="match status" value="2"/>
</dbReference>
<dbReference type="PRINTS" id="PR00260">
    <property type="entry name" value="CHEMTRNSDUCR"/>
</dbReference>
<dbReference type="InterPro" id="IPR013655">
    <property type="entry name" value="PAS_fold_3"/>
</dbReference>
<dbReference type="Pfam" id="PF00015">
    <property type="entry name" value="MCPsignal"/>
    <property type="match status" value="1"/>
</dbReference>
<reference evidence="10 11" key="1">
    <citation type="submission" date="2018-10" db="EMBL/GenBank/DDBJ databases">
        <title>Comparative analysis of microorganisms from saline springs in Andes Mountain Range, Colombia.</title>
        <authorList>
            <person name="Rubin E."/>
        </authorList>
    </citation>
    <scope>NUCLEOTIDE SEQUENCE [LARGE SCALE GENOMIC DNA]</scope>
    <source>
        <strain evidence="10 11">USBA GBX 843</strain>
    </source>
</reference>
<dbReference type="SUPFAM" id="SSF58104">
    <property type="entry name" value="Methyl-accepting chemotaxis protein (MCP) signaling domain"/>
    <property type="match status" value="1"/>
</dbReference>
<dbReference type="GO" id="GO:0007165">
    <property type="term" value="P:signal transduction"/>
    <property type="evidence" value="ECO:0007669"/>
    <property type="project" value="UniProtKB-KW"/>
</dbReference>
<name>A0A498CME9_9GAMM</name>
<gene>
    <name evidence="10" type="ORF">BCL79_0668</name>
</gene>
<dbReference type="CDD" id="cd11386">
    <property type="entry name" value="MCP_signal"/>
    <property type="match status" value="1"/>
</dbReference>
<evidence type="ECO:0000259" key="9">
    <source>
        <dbReference type="PROSITE" id="PS50192"/>
    </source>
</evidence>
<dbReference type="InterPro" id="IPR000727">
    <property type="entry name" value="T_SNARE_dom"/>
</dbReference>
<dbReference type="InterPro" id="IPR051310">
    <property type="entry name" value="MCP_chemotaxis"/>
</dbReference>
<dbReference type="InterPro" id="IPR004089">
    <property type="entry name" value="MCPsignal_dom"/>
</dbReference>
<comment type="subcellular location">
    <subcellularLocation>
        <location evidence="1">Membrane</location>
    </subcellularLocation>
</comment>
<feature type="domain" description="PAC" evidence="8">
    <location>
        <begin position="247"/>
        <end position="299"/>
    </location>
</feature>
<dbReference type="GO" id="GO:0006935">
    <property type="term" value="P:chemotaxis"/>
    <property type="evidence" value="ECO:0007669"/>
    <property type="project" value="InterPro"/>
</dbReference>
<evidence type="ECO:0000256" key="5">
    <source>
        <dbReference type="PROSITE-ProRule" id="PRU00284"/>
    </source>
</evidence>
<dbReference type="InterPro" id="IPR035965">
    <property type="entry name" value="PAS-like_dom_sf"/>
</dbReference>
<dbReference type="PANTHER" id="PTHR43531:SF14">
    <property type="entry name" value="METHYL-ACCEPTING CHEMOTAXIS PROTEIN I-RELATED"/>
    <property type="match status" value="1"/>
</dbReference>
<dbReference type="AlphaFoldDB" id="A0A498CME9"/>
<sequence>MITSGLHTHVPGRASDADADAGSLWRTLTAWFVSRRAAHGSAASAALQRQAELEEQIKALHRVQAVIEFHLDGTIVHANDNFLQTLGYTLEEIQGRHHAMFVDAEYAKSGEYRDFWANLGRGEFDAGQYRRIGKGGREIWIQASYNPVFDSNGRPYKVVKFATDITAQKLQAADFAGQLAAINTSQAVIEFDLEGRILAANENFLAAMGYALEEVRGQHHAMFAEPAYRESAQYRAFWAKLGRGEYDAGQYKRLGKGGREVWIQASYNPIYDMNGRPFKVVKYATDITAQVRDSLALQQAVAQTREVVAAAQGGDLTGHIATQDKTGPIAELCEGINALVEAMAGIITQIKLAADTIAVGASEIAEGNSDLSVRTEQQAASLEETAVSMKGLTATVRRTADNARQANELAGGAVEVAAQGGHVVQEVVSTMSLINDSSRRIVDIIGVIDGIAFQTNILALNAAVEAARAGEHGRGFAVVASEIRSLSQRSAEAAKEIKQLIGDSVEKVGAGTRQVESAGRTMDEIVVSVKRVSDLMADISAAAQQQSEGIEQINQVVEHIDESTQQNAALVEEASAAARSMEEQSTQLLQTVAAFRVAGAGTHRSVHLNPTTGQPALRLV</sequence>
<dbReference type="GO" id="GO:0005886">
    <property type="term" value="C:plasma membrane"/>
    <property type="evidence" value="ECO:0007669"/>
    <property type="project" value="TreeGrafter"/>
</dbReference>
<dbReference type="PROSITE" id="PS50113">
    <property type="entry name" value="PAC"/>
    <property type="match status" value="2"/>
</dbReference>
<feature type="domain" description="PAS" evidence="7">
    <location>
        <begin position="183"/>
        <end position="218"/>
    </location>
</feature>
<evidence type="ECO:0000259" key="8">
    <source>
        <dbReference type="PROSITE" id="PS50113"/>
    </source>
</evidence>